<sequence length="134" mass="15309">MVMDFSKKQTNESTELEFEKVEQIAILSKNGKGWTIELNRVSYNGRPPVLDLRSWSPEGRMGKGMTLPDQIAENLYLTLQALYNNKEEIEQEQEEEKEEVIAAEAEVNAELPPHFSPDPKAKENTVWTPGDMEI</sequence>
<organism evidence="2 3">
    <name type="scientific">Lactococcus petauri</name>
    <dbReference type="NCBI Taxonomy" id="1940789"/>
    <lineage>
        <taxon>Bacteria</taxon>
        <taxon>Bacillati</taxon>
        <taxon>Bacillota</taxon>
        <taxon>Bacilli</taxon>
        <taxon>Lactobacillales</taxon>
        <taxon>Streptococcaceae</taxon>
        <taxon>Lactococcus</taxon>
    </lineage>
</organism>
<dbReference type="Gene3D" id="2.30.31.70">
    <property type="match status" value="1"/>
</dbReference>
<name>A0A252CAM9_9LACT</name>
<dbReference type="RefSeq" id="WP_086583281.1">
    <property type="nucleotide sequence ID" value="NZ_MUIZ01000009.1"/>
</dbReference>
<evidence type="ECO:0000313" key="2">
    <source>
        <dbReference type="EMBL" id="OUK02884.1"/>
    </source>
</evidence>
<dbReference type="Proteomes" id="UP000194606">
    <property type="component" value="Unassembled WGS sequence"/>
</dbReference>
<dbReference type="AlphaFoldDB" id="A0A252CAM9"/>
<protein>
    <recommendedName>
        <fullName evidence="4">Transcriptional coactivator p15 (PC4) C-terminal domain-containing protein</fullName>
    </recommendedName>
</protein>
<reference evidence="2 3" key="1">
    <citation type="submission" date="2017-02" db="EMBL/GenBank/DDBJ databases">
        <authorList>
            <person name="Peterson S.W."/>
        </authorList>
    </citation>
    <scope>NUCLEOTIDE SEQUENCE [LARGE SCALE GENOMIC DNA]</scope>
    <source>
        <strain evidence="2">159469</strain>
    </source>
</reference>
<comment type="caution">
    <text evidence="2">The sequence shown here is derived from an EMBL/GenBank/DDBJ whole genome shotgun (WGS) entry which is preliminary data.</text>
</comment>
<gene>
    <name evidence="2" type="ORF">BZZ03_10655</name>
</gene>
<evidence type="ECO:0000256" key="1">
    <source>
        <dbReference type="SAM" id="MobiDB-lite"/>
    </source>
</evidence>
<evidence type="ECO:0008006" key="4">
    <source>
        <dbReference type="Google" id="ProtNLM"/>
    </source>
</evidence>
<dbReference type="EMBL" id="MUIZ01000009">
    <property type="protein sequence ID" value="OUK02884.1"/>
    <property type="molecule type" value="Genomic_DNA"/>
</dbReference>
<proteinExistence type="predicted"/>
<accession>A0A252CAM9</accession>
<feature type="region of interest" description="Disordered" evidence="1">
    <location>
        <begin position="109"/>
        <end position="134"/>
    </location>
</feature>
<evidence type="ECO:0000313" key="3">
    <source>
        <dbReference type="Proteomes" id="UP000194606"/>
    </source>
</evidence>